<dbReference type="AlphaFoldDB" id="A0A2T1HNH6"/>
<dbReference type="Proteomes" id="UP000239772">
    <property type="component" value="Unassembled WGS sequence"/>
</dbReference>
<dbReference type="PANTHER" id="PTHR12526:SF638">
    <property type="entry name" value="SPORE COAT PROTEIN SA"/>
    <property type="match status" value="1"/>
</dbReference>
<accession>A0A2T1HNH6</accession>
<keyword evidence="3" id="KW-1185">Reference proteome</keyword>
<gene>
    <name evidence="2" type="ORF">SLNSH_20580</name>
</gene>
<name>A0A2T1HNH6_9HYPH</name>
<evidence type="ECO:0000313" key="2">
    <source>
        <dbReference type="EMBL" id="PSC03129.1"/>
    </source>
</evidence>
<feature type="domain" description="Glycosyltransferase subfamily 4-like N-terminal" evidence="1">
    <location>
        <begin position="137"/>
        <end position="308"/>
    </location>
</feature>
<dbReference type="Gene3D" id="3.40.50.2000">
    <property type="entry name" value="Glycogen Phosphorylase B"/>
    <property type="match status" value="2"/>
</dbReference>
<dbReference type="SUPFAM" id="SSF53756">
    <property type="entry name" value="UDP-Glycosyltransferase/glycogen phosphorylase"/>
    <property type="match status" value="1"/>
</dbReference>
<dbReference type="Pfam" id="PF13439">
    <property type="entry name" value="Glyco_transf_4"/>
    <property type="match status" value="1"/>
</dbReference>
<protein>
    <recommendedName>
        <fullName evidence="1">Glycosyltransferase subfamily 4-like N-terminal domain-containing protein</fullName>
    </recommendedName>
</protein>
<comment type="caution">
    <text evidence="2">The sequence shown here is derived from an EMBL/GenBank/DDBJ whole genome shotgun (WGS) entry which is preliminary data.</text>
</comment>
<organism evidence="2 3">
    <name type="scientific">Alsobacter soli</name>
    <dbReference type="NCBI Taxonomy" id="2109933"/>
    <lineage>
        <taxon>Bacteria</taxon>
        <taxon>Pseudomonadati</taxon>
        <taxon>Pseudomonadota</taxon>
        <taxon>Alphaproteobacteria</taxon>
        <taxon>Hyphomicrobiales</taxon>
        <taxon>Alsobacteraceae</taxon>
        <taxon>Alsobacter</taxon>
    </lineage>
</organism>
<reference evidence="3" key="1">
    <citation type="submission" date="2018-03" db="EMBL/GenBank/DDBJ databases">
        <authorList>
            <person name="Sun L."/>
            <person name="Liu H."/>
            <person name="Chen W."/>
            <person name="Huang K."/>
            <person name="Liu W."/>
            <person name="Gao X."/>
        </authorList>
    </citation>
    <scope>NUCLEOTIDE SEQUENCE [LARGE SCALE GENOMIC DNA]</scope>
    <source>
        <strain evidence="3">SH9</strain>
    </source>
</reference>
<evidence type="ECO:0000313" key="3">
    <source>
        <dbReference type="Proteomes" id="UP000239772"/>
    </source>
</evidence>
<sequence length="504" mass="56016">MDLMQLGRRQGVGSQQLGTCLDEPHLRTAVLTPLRIQDTQPLPAPALQNRYRVIRRKVVDNDDADRPDKLQARLDAANRIRHTFIVQNDDGCCFQGRIMQIFDFHVERASDSTTQNAMNDRNLNVSRIVLMSKVWRSGTGWYAQSLANAIAQIGHDITFISPRALPEEREPAGPHLIRVFVPRELVSEGSRFRKGLASLWRIFVGSVAVARRWPRTTSYIFTIPEPLPFTLPLFLYIRAMRGRLIFVVHDVEPHAWRFRGGLRRLEAGAHALSYRLATHLVVLTSAAKARAVAQHNIDPAKITVIPHGAFPLAVQTPMPGSRVLLSFGTVRRNKNILETIRGVHLARRRGTDVRLLVAGEPHPHEPDYWQICKEAAALDQDAILFADGFIPDAEVPQLLARVDALVLAYADFSSQSGVAVLAGVNNRPVIATTAGGLQDLFDQGLAGELVATPVTAEAIADAIVRFYEVPVETWQDRADVAAQLLRRALSWDKIGASFIALSER</sequence>
<evidence type="ECO:0000259" key="1">
    <source>
        <dbReference type="Pfam" id="PF13439"/>
    </source>
</evidence>
<dbReference type="InterPro" id="IPR028098">
    <property type="entry name" value="Glyco_trans_4-like_N"/>
</dbReference>
<proteinExistence type="predicted"/>
<dbReference type="EMBL" id="PVZS01000031">
    <property type="protein sequence ID" value="PSC03129.1"/>
    <property type="molecule type" value="Genomic_DNA"/>
</dbReference>
<dbReference type="PANTHER" id="PTHR12526">
    <property type="entry name" value="GLYCOSYLTRANSFERASE"/>
    <property type="match status" value="1"/>
</dbReference>
<dbReference type="Pfam" id="PF13692">
    <property type="entry name" value="Glyco_trans_1_4"/>
    <property type="match status" value="1"/>
</dbReference>
<dbReference type="GO" id="GO:0016757">
    <property type="term" value="F:glycosyltransferase activity"/>
    <property type="evidence" value="ECO:0007669"/>
    <property type="project" value="TreeGrafter"/>
</dbReference>
<dbReference type="CDD" id="cd03801">
    <property type="entry name" value="GT4_PimA-like"/>
    <property type="match status" value="1"/>
</dbReference>